<proteinExistence type="predicted"/>
<accession>A0AAV7HAW1</accession>
<evidence type="ECO:0000313" key="1">
    <source>
        <dbReference type="EMBL" id="KAH0465726.1"/>
    </source>
</evidence>
<comment type="caution">
    <text evidence="1">The sequence shown here is derived from an EMBL/GenBank/DDBJ whole genome shotgun (WGS) entry which is preliminary data.</text>
</comment>
<keyword evidence="2" id="KW-1185">Reference proteome</keyword>
<organism evidence="1 2">
    <name type="scientific">Dendrobium chrysotoxum</name>
    <name type="common">Orchid</name>
    <dbReference type="NCBI Taxonomy" id="161865"/>
    <lineage>
        <taxon>Eukaryota</taxon>
        <taxon>Viridiplantae</taxon>
        <taxon>Streptophyta</taxon>
        <taxon>Embryophyta</taxon>
        <taxon>Tracheophyta</taxon>
        <taxon>Spermatophyta</taxon>
        <taxon>Magnoliopsida</taxon>
        <taxon>Liliopsida</taxon>
        <taxon>Asparagales</taxon>
        <taxon>Orchidaceae</taxon>
        <taxon>Epidendroideae</taxon>
        <taxon>Malaxideae</taxon>
        <taxon>Dendrobiinae</taxon>
        <taxon>Dendrobium</taxon>
    </lineage>
</organism>
<sequence>MLRWLMRMLGVSLVIFRLAMLVALARKLWLIPPYLYLWPLSLRMLLPLVSTDAALIDSTLFLGKDVPGVDLGPTNVVMGNDDDLLNGMDANIHDSDNLDMVKVNLDGIEVNVAEALDNLEANPSVCPNATVIHSTGEAESSDFLDQLDPGDRCVVTKDLNNPALFCWLSEGDDPLNTEVPLVDVPISVISKDELLTNLACKSNDSVIVQGDWLLDDDVSPGGEGFKEDAVASRDNCDLSVTQNAAAEDFRSSSKHRAHKSKKK</sequence>
<name>A0AAV7HAW1_DENCH</name>
<dbReference type="AlphaFoldDB" id="A0AAV7HAW1"/>
<gene>
    <name evidence="1" type="ORF">IEQ34_005829</name>
</gene>
<protein>
    <submittedName>
        <fullName evidence="1">Uncharacterized protein</fullName>
    </submittedName>
</protein>
<dbReference type="EMBL" id="JAGFBR010000006">
    <property type="protein sequence ID" value="KAH0465726.1"/>
    <property type="molecule type" value="Genomic_DNA"/>
</dbReference>
<reference evidence="1 2" key="1">
    <citation type="journal article" date="2021" name="Hortic Res">
        <title>Chromosome-scale assembly of the Dendrobium chrysotoxum genome enhances the understanding of orchid evolution.</title>
        <authorList>
            <person name="Zhang Y."/>
            <person name="Zhang G.Q."/>
            <person name="Zhang D."/>
            <person name="Liu X.D."/>
            <person name="Xu X.Y."/>
            <person name="Sun W.H."/>
            <person name="Yu X."/>
            <person name="Zhu X."/>
            <person name="Wang Z.W."/>
            <person name="Zhao X."/>
            <person name="Zhong W.Y."/>
            <person name="Chen H."/>
            <person name="Yin W.L."/>
            <person name="Huang T."/>
            <person name="Niu S.C."/>
            <person name="Liu Z.J."/>
        </authorList>
    </citation>
    <scope>NUCLEOTIDE SEQUENCE [LARGE SCALE GENOMIC DNA]</scope>
    <source>
        <strain evidence="1">Lindl</strain>
    </source>
</reference>
<evidence type="ECO:0000313" key="2">
    <source>
        <dbReference type="Proteomes" id="UP000775213"/>
    </source>
</evidence>
<dbReference type="Proteomes" id="UP000775213">
    <property type="component" value="Unassembled WGS sequence"/>
</dbReference>